<feature type="compositionally biased region" description="Basic and acidic residues" evidence="1">
    <location>
        <begin position="59"/>
        <end position="75"/>
    </location>
</feature>
<dbReference type="InParanoid" id="A0A409Y8U4"/>
<sequence>MSKALDSWDDQPTLAPANIASTSTKPGSFKPRIPKPAAVRDDWEDDDDDNEADLPVTEEQNKQIWEDANTREHHPMPSVVLVRGGSSAPSSAVVSPSLPLNQPPPMRILKRPSPALSPPQSGDPNTTNTAALQAEALKMREKKYQEARERIFGSSNGSNTDVSQAHSNTPLNDNAKANNQSGKDIQFSGKKSRSPNPTSPPSTQIIREPRGPREGQNAAGFGARRMGPTSVSPLADDQALPEQSVATS</sequence>
<dbReference type="AlphaFoldDB" id="A0A409Y8U4"/>
<dbReference type="Proteomes" id="UP000284842">
    <property type="component" value="Unassembled WGS sequence"/>
</dbReference>
<feature type="region of interest" description="Disordered" evidence="1">
    <location>
        <begin position="1"/>
        <end position="248"/>
    </location>
</feature>
<comment type="caution">
    <text evidence="3">The sequence shown here is derived from an EMBL/GenBank/DDBJ whole genome shotgun (WGS) entry which is preliminary data.</text>
</comment>
<reference evidence="3 4" key="1">
    <citation type="journal article" date="2018" name="Evol. Lett.">
        <title>Horizontal gene cluster transfer increased hallucinogenic mushroom diversity.</title>
        <authorList>
            <person name="Reynolds H.T."/>
            <person name="Vijayakumar V."/>
            <person name="Gluck-Thaler E."/>
            <person name="Korotkin H.B."/>
            <person name="Matheny P.B."/>
            <person name="Slot J.C."/>
        </authorList>
    </citation>
    <scope>NUCLEOTIDE SEQUENCE [LARGE SCALE GENOMIC DNA]</scope>
    <source>
        <strain evidence="3 4">2629</strain>
    </source>
</reference>
<evidence type="ECO:0000313" key="4">
    <source>
        <dbReference type="Proteomes" id="UP000284842"/>
    </source>
</evidence>
<evidence type="ECO:0000313" key="3">
    <source>
        <dbReference type="EMBL" id="PPQ99331.1"/>
    </source>
</evidence>
<dbReference type="PROSITE" id="PS51673">
    <property type="entry name" value="SUZ"/>
    <property type="match status" value="1"/>
</dbReference>
<dbReference type="OrthoDB" id="5373615at2759"/>
<feature type="compositionally biased region" description="Polar residues" evidence="1">
    <location>
        <begin position="153"/>
        <end position="183"/>
    </location>
</feature>
<name>A0A409Y8U4_9AGAR</name>
<dbReference type="Pfam" id="PF12752">
    <property type="entry name" value="SUZ"/>
    <property type="match status" value="1"/>
</dbReference>
<evidence type="ECO:0000256" key="1">
    <source>
        <dbReference type="SAM" id="MobiDB-lite"/>
    </source>
</evidence>
<evidence type="ECO:0000259" key="2">
    <source>
        <dbReference type="PROSITE" id="PS51673"/>
    </source>
</evidence>
<feature type="compositionally biased region" description="Low complexity" evidence="1">
    <location>
        <begin position="84"/>
        <end position="97"/>
    </location>
</feature>
<keyword evidence="4" id="KW-1185">Reference proteome</keyword>
<gene>
    <name evidence="3" type="ORF">CVT24_009199</name>
</gene>
<organism evidence="3 4">
    <name type="scientific">Panaeolus cyanescens</name>
    <dbReference type="NCBI Taxonomy" id="181874"/>
    <lineage>
        <taxon>Eukaryota</taxon>
        <taxon>Fungi</taxon>
        <taxon>Dikarya</taxon>
        <taxon>Basidiomycota</taxon>
        <taxon>Agaricomycotina</taxon>
        <taxon>Agaricomycetes</taxon>
        <taxon>Agaricomycetidae</taxon>
        <taxon>Agaricales</taxon>
        <taxon>Agaricineae</taxon>
        <taxon>Galeropsidaceae</taxon>
        <taxon>Panaeolus</taxon>
    </lineage>
</organism>
<feature type="compositionally biased region" description="Polar residues" evidence="1">
    <location>
        <begin position="118"/>
        <end position="131"/>
    </location>
</feature>
<proteinExistence type="predicted"/>
<feature type="compositionally biased region" description="Basic and acidic residues" evidence="1">
    <location>
        <begin position="137"/>
        <end position="151"/>
    </location>
</feature>
<dbReference type="PANTHER" id="PTHR31796:SF2">
    <property type="entry name" value="SUZ DOMAIN-CONTAINING PROTEIN 1"/>
    <property type="match status" value="1"/>
</dbReference>
<feature type="domain" description="SUZ" evidence="2">
    <location>
        <begin position="75"/>
        <end position="156"/>
    </location>
</feature>
<accession>A0A409Y8U4</accession>
<feature type="compositionally biased region" description="Acidic residues" evidence="1">
    <location>
        <begin position="42"/>
        <end position="52"/>
    </location>
</feature>
<dbReference type="InterPro" id="IPR039228">
    <property type="entry name" value="SZRD1"/>
</dbReference>
<protein>
    <recommendedName>
        <fullName evidence="2">SUZ domain-containing protein</fullName>
    </recommendedName>
</protein>
<dbReference type="STRING" id="181874.A0A409Y8U4"/>
<dbReference type="InterPro" id="IPR024771">
    <property type="entry name" value="SUZ"/>
</dbReference>
<dbReference type="PANTHER" id="PTHR31796">
    <property type="entry name" value="SUZ DOMAIN-CONTAINING PROTEIN 1"/>
    <property type="match status" value="1"/>
</dbReference>
<dbReference type="EMBL" id="NHTK01001363">
    <property type="protein sequence ID" value="PPQ99331.1"/>
    <property type="molecule type" value="Genomic_DNA"/>
</dbReference>